<organism evidence="1 2">
    <name type="scientific">Burkholderia oklahomensis</name>
    <dbReference type="NCBI Taxonomy" id="342113"/>
    <lineage>
        <taxon>Bacteria</taxon>
        <taxon>Pseudomonadati</taxon>
        <taxon>Pseudomonadota</taxon>
        <taxon>Betaproteobacteria</taxon>
        <taxon>Burkholderiales</taxon>
        <taxon>Burkholderiaceae</taxon>
        <taxon>Burkholderia</taxon>
        <taxon>pseudomallei group</taxon>
    </lineage>
</organism>
<proteinExistence type="predicted"/>
<dbReference type="InterPro" id="IPR058003">
    <property type="entry name" value="Phage_gp12"/>
</dbReference>
<evidence type="ECO:0000313" key="2">
    <source>
        <dbReference type="Proteomes" id="UP000029424"/>
    </source>
</evidence>
<keyword evidence="2" id="KW-1185">Reference proteome</keyword>
<protein>
    <submittedName>
        <fullName evidence="1">Uncharacterized protein</fullName>
    </submittedName>
</protein>
<evidence type="ECO:0000313" key="1">
    <source>
        <dbReference type="EMBL" id="AIO68990.1"/>
    </source>
</evidence>
<gene>
    <name evidence="1" type="ORF">DM82_4360</name>
</gene>
<dbReference type="Pfam" id="PF25675">
    <property type="entry name" value="Phage_nozzle"/>
    <property type="match status" value="1"/>
</dbReference>
<reference evidence="1 2" key="1">
    <citation type="submission" date="2014-06" db="EMBL/GenBank/DDBJ databases">
        <authorList>
            <person name="Bishop-Lilly K.A."/>
            <person name="Broomall S.M."/>
            <person name="Chain P.S."/>
            <person name="Chertkov O."/>
            <person name="Coyne S.R."/>
            <person name="Daligault H.E."/>
            <person name="Davenport K.W."/>
            <person name="Erkkila T."/>
            <person name="Frey K.G."/>
            <person name="Gibbons H.S."/>
            <person name="Gu W."/>
            <person name="Jaissle J."/>
            <person name="Johnson S.L."/>
            <person name="Koroleva G.I."/>
            <person name="Ladner J.T."/>
            <person name="Lo C.-C."/>
            <person name="Minogue T.D."/>
            <person name="Munk C."/>
            <person name="Palacios G.F."/>
            <person name="Redden C.L."/>
            <person name="Rosenzweig C.N."/>
            <person name="Scholz M.B."/>
            <person name="Teshima H."/>
            <person name="Xu Y."/>
        </authorList>
    </citation>
    <scope>NUCLEOTIDE SEQUENCE [LARGE SCALE GENOMIC DNA]</scope>
    <source>
        <strain evidence="1 2">EO147</strain>
    </source>
</reference>
<dbReference type="KEGG" id="bok:DM82_4360"/>
<dbReference type="Proteomes" id="UP000029424">
    <property type="component" value="Chromosome 2"/>
</dbReference>
<dbReference type="AlphaFoldDB" id="A0AAI8FQH9"/>
<dbReference type="EMBL" id="CP008727">
    <property type="protein sequence ID" value="AIO68990.1"/>
    <property type="molecule type" value="Genomic_DNA"/>
</dbReference>
<dbReference type="RefSeq" id="WP_144444710.1">
    <property type="nucleotide sequence ID" value="NZ_CP008727.1"/>
</dbReference>
<sequence>MDEIVNFLPSVDIGGLADRVGTTCIANLAAAPYKSEGTYMFRTTDGQRWMFIRRADAGYPEIRNMVNGALAAVTCGPFVQNYINSASRLKFLSMSDTTLVLNPDVATRFVAPSAGITKTRAYAVIRKLSSNYQTFYLNSDAGSAATVYDGSAGVKTREWVAQRLMEQCIAHMPGLTISRVANVVRISGPEAIINTLNGGNDWDETAFVLIKGRVSAASDLPAQMFPGESVMVDLENGATKSAYWVTYDRTTNSYKETAWLDNFANAGNWDASTMPVRIHQTGVNSFEIQPVDWVPRKVGDNDSNAPAPFNGAPITDMALWKGRLWFSSASWVVGSQPDDLFNFWQDSAREVVASDPVKVQAEADLGSVSHLAGFRDNLMVFLRGAQCSLDGSQPVKPDTAALGVATRYDVDAACPPSVVGNVMLYTGSQEGRSVLWEYQFEQATENNYAEDLSKHIPRYCPGSVRRIVGSAQSGRTFLWSSLDAATLYVHSSYWQAQQRAQNAWNKLTFAQMSNIWHHWVDEGNLYVLGQTSVGYLSLVAVPVDANLGEHREIDLRLDMRQQIQVTWNAARNRSEVVLPDGYYQLSDLVVCSANAGSWFDEHAITSVWDGKQWIGHFAQKVDATLCFIGLRFSRWFRFSPFYPSVNQTQTPMGRFQVHKLYMDCLRSGDFTATLSRPDRVDMVVRLSPRTIGEALVPNDGENQTYAVPYNSQGHKASLTISTDSTGPMIVTGYTLAARYSNLFANA</sequence>
<name>A0AAI8FQH9_9BURK</name>
<accession>A0AAI8FQH9</accession>